<dbReference type="EMBL" id="CP031165">
    <property type="protein sequence ID" value="AXV09097.1"/>
    <property type="molecule type" value="Genomic_DNA"/>
</dbReference>
<dbReference type="AlphaFoldDB" id="A0A346Y3Q0"/>
<dbReference type="InterPro" id="IPR050312">
    <property type="entry name" value="IolE/XylAMocC-like"/>
</dbReference>
<gene>
    <name evidence="2" type="ORF">DVS28_a4432</name>
</gene>
<name>A0A346Y3Q0_9ACTN</name>
<dbReference type="RefSeq" id="WP_114593337.1">
    <property type="nucleotide sequence ID" value="NZ_CP031165.1"/>
</dbReference>
<dbReference type="InterPro" id="IPR013022">
    <property type="entry name" value="Xyl_isomerase-like_TIM-brl"/>
</dbReference>
<dbReference type="PANTHER" id="PTHR12110:SF52">
    <property type="entry name" value="XYLOSE ISOMERASE"/>
    <property type="match status" value="1"/>
</dbReference>
<dbReference type="PANTHER" id="PTHR12110">
    <property type="entry name" value="HYDROXYPYRUVATE ISOMERASE"/>
    <property type="match status" value="1"/>
</dbReference>
<dbReference type="KEGG" id="euz:DVS28_a4432"/>
<dbReference type="Gene3D" id="3.20.20.150">
    <property type="entry name" value="Divalent-metal-dependent TIM barrel enzymes"/>
    <property type="match status" value="1"/>
</dbReference>
<dbReference type="OrthoDB" id="1900402at2"/>
<dbReference type="Pfam" id="PF01261">
    <property type="entry name" value="AP_endonuc_2"/>
    <property type="match status" value="1"/>
</dbReference>
<protein>
    <submittedName>
        <fullName evidence="2">Putative isomerase</fullName>
    </submittedName>
</protein>
<keyword evidence="2" id="KW-0413">Isomerase</keyword>
<evidence type="ECO:0000313" key="3">
    <source>
        <dbReference type="Proteomes" id="UP000264006"/>
    </source>
</evidence>
<evidence type="ECO:0000259" key="1">
    <source>
        <dbReference type="Pfam" id="PF01261"/>
    </source>
</evidence>
<dbReference type="SUPFAM" id="SSF51658">
    <property type="entry name" value="Xylose isomerase-like"/>
    <property type="match status" value="1"/>
</dbReference>
<organism evidence="2 3">
    <name type="scientific">Euzebya pacifica</name>
    <dbReference type="NCBI Taxonomy" id="1608957"/>
    <lineage>
        <taxon>Bacteria</taxon>
        <taxon>Bacillati</taxon>
        <taxon>Actinomycetota</taxon>
        <taxon>Nitriliruptoria</taxon>
        <taxon>Euzebyales</taxon>
    </lineage>
</organism>
<dbReference type="GO" id="GO:0016853">
    <property type="term" value="F:isomerase activity"/>
    <property type="evidence" value="ECO:0007669"/>
    <property type="project" value="UniProtKB-KW"/>
</dbReference>
<sequence>MTGLSFAYGSNGLGDHRLADACAFLADEGYDGIALTLDHQHLDPFGPHLNRRVDEVRRLLDDHALSVVVETGGRFVLDPRNKHEPTLVSPEDGDRRVDFYRRAVDICVRLGSPVLHLWSGVDRAGDADAAWGRLTDGLGSVLDAAAEAGIVVGLEPEPGMVVDTIAAWERLLDQLSHPALAMTLDIGHCQCLEDAPIADCIQRVADHLVHVQIEDMVRGVHEHLPFGDGEIDFPPAMAALQDIGYDGLVSVELTRHGHTAHTMVPEAIRFLRAATPTVTSTPDQTNGRVPA</sequence>
<keyword evidence="3" id="KW-1185">Reference proteome</keyword>
<proteinExistence type="predicted"/>
<accession>A0A346Y3Q0</accession>
<reference evidence="2 3" key="1">
    <citation type="submission" date="2018-09" db="EMBL/GenBank/DDBJ databases">
        <title>Complete genome sequence of Euzebya sp. DY32-46 isolated from seawater of Pacific Ocean.</title>
        <authorList>
            <person name="Xu L."/>
            <person name="Wu Y.-H."/>
            <person name="Xu X.-W."/>
        </authorList>
    </citation>
    <scope>NUCLEOTIDE SEQUENCE [LARGE SCALE GENOMIC DNA]</scope>
    <source>
        <strain evidence="2 3">DY32-46</strain>
    </source>
</reference>
<dbReference type="InterPro" id="IPR036237">
    <property type="entry name" value="Xyl_isomerase-like_sf"/>
</dbReference>
<evidence type="ECO:0000313" key="2">
    <source>
        <dbReference type="EMBL" id="AXV09097.1"/>
    </source>
</evidence>
<dbReference type="Proteomes" id="UP000264006">
    <property type="component" value="Chromosome"/>
</dbReference>
<feature type="domain" description="Xylose isomerase-like TIM barrel" evidence="1">
    <location>
        <begin position="23"/>
        <end position="273"/>
    </location>
</feature>